<comment type="caution">
    <text evidence="12">The sequence shown here is derived from an EMBL/GenBank/DDBJ whole genome shotgun (WGS) entry which is preliminary data.</text>
</comment>
<dbReference type="GO" id="GO:0032366">
    <property type="term" value="P:intracellular sterol transport"/>
    <property type="evidence" value="ECO:0007669"/>
    <property type="project" value="UniProtKB-UniRule"/>
</dbReference>
<keyword evidence="10" id="KW-0333">Golgi apparatus</keyword>
<evidence type="ECO:0000256" key="7">
    <source>
        <dbReference type="ARBA" id="ARBA00023055"/>
    </source>
</evidence>
<feature type="transmembrane region" description="Helical" evidence="10">
    <location>
        <begin position="84"/>
        <end position="103"/>
    </location>
</feature>
<dbReference type="PANTHER" id="PTHR14467:SF0">
    <property type="entry name" value="PROTEIN ARV1"/>
    <property type="match status" value="1"/>
</dbReference>
<dbReference type="Proteomes" id="UP000233469">
    <property type="component" value="Unassembled WGS sequence"/>
</dbReference>
<dbReference type="AlphaFoldDB" id="A0A2N1NTJ4"/>
<reference evidence="12 13" key="1">
    <citation type="submission" date="2016-04" db="EMBL/GenBank/DDBJ databases">
        <title>Genome analyses suggest a sexual origin of heterokaryosis in a supposedly ancient asexual fungus.</title>
        <authorList>
            <person name="Ropars J."/>
            <person name="Sedzielewska K."/>
            <person name="Noel J."/>
            <person name="Charron P."/>
            <person name="Farinelli L."/>
            <person name="Marton T."/>
            <person name="Kruger M."/>
            <person name="Pelin A."/>
            <person name="Brachmann A."/>
            <person name="Corradi N."/>
        </authorList>
    </citation>
    <scope>NUCLEOTIDE SEQUENCE [LARGE SCALE GENOMIC DNA]</scope>
    <source>
        <strain evidence="12 13">C2</strain>
    </source>
</reference>
<gene>
    <name evidence="11" type="ORF">CHRIB12_LOCUS21297</name>
    <name evidence="12" type="ORF">RhiirC2_676095</name>
</gene>
<evidence type="ECO:0000256" key="8">
    <source>
        <dbReference type="ARBA" id="ARBA00023098"/>
    </source>
</evidence>
<dbReference type="GO" id="GO:0000139">
    <property type="term" value="C:Golgi membrane"/>
    <property type="evidence" value="ECO:0007669"/>
    <property type="project" value="UniProtKB-SubCell"/>
</dbReference>
<reference evidence="12 13" key="2">
    <citation type="submission" date="2017-10" db="EMBL/GenBank/DDBJ databases">
        <title>Extensive intraspecific genome diversity in a model arbuscular mycorrhizal fungus.</title>
        <authorList>
            <person name="Chen E.C.H."/>
            <person name="Morin E."/>
            <person name="Baudet D."/>
            <person name="Noel J."/>
            <person name="Ndikumana S."/>
            <person name="Charron P."/>
            <person name="St-Onge C."/>
            <person name="Giorgi J."/>
            <person name="Grigoriev I.V."/>
            <person name="Roux C."/>
            <person name="Martin F.M."/>
            <person name="Corradi N."/>
        </authorList>
    </citation>
    <scope>NUCLEOTIDE SEQUENCE [LARGE SCALE GENOMIC DNA]</scope>
    <source>
        <strain evidence="12 13">C2</strain>
    </source>
</reference>
<keyword evidence="10" id="KW-0746">Sphingolipid metabolism</keyword>
<dbReference type="EMBL" id="LLXL01000142">
    <property type="protein sequence ID" value="PKK77199.1"/>
    <property type="molecule type" value="Genomic_DNA"/>
</dbReference>
<evidence type="ECO:0000256" key="6">
    <source>
        <dbReference type="ARBA" id="ARBA00022989"/>
    </source>
</evidence>
<evidence type="ECO:0000256" key="5">
    <source>
        <dbReference type="ARBA" id="ARBA00022824"/>
    </source>
</evidence>
<dbReference type="Pfam" id="PF04161">
    <property type="entry name" value="Arv1"/>
    <property type="match status" value="1"/>
</dbReference>
<keyword evidence="5 10" id="KW-0256">Endoplasmic reticulum</keyword>
<evidence type="ECO:0000256" key="10">
    <source>
        <dbReference type="RuleBase" id="RU368065"/>
    </source>
</evidence>
<feature type="transmembrane region" description="Helical" evidence="10">
    <location>
        <begin position="123"/>
        <end position="148"/>
    </location>
</feature>
<feature type="transmembrane region" description="Helical" evidence="10">
    <location>
        <begin position="160"/>
        <end position="181"/>
    </location>
</feature>
<dbReference type="OrthoDB" id="2192830at2759"/>
<comment type="function">
    <text evidence="10">Regulates also the sphingolipid metabolism.</text>
</comment>
<keyword evidence="9 10" id="KW-0472">Membrane</keyword>
<dbReference type="GO" id="GO:0097036">
    <property type="term" value="P:regulation of plasma membrane sterol distribution"/>
    <property type="evidence" value="ECO:0007669"/>
    <property type="project" value="UniProtKB-UniRule"/>
</dbReference>
<protein>
    <recommendedName>
        <fullName evidence="10">Protein ARV</fullName>
    </recommendedName>
</protein>
<dbReference type="GO" id="GO:0005789">
    <property type="term" value="C:endoplasmic reticulum membrane"/>
    <property type="evidence" value="ECO:0007669"/>
    <property type="project" value="UniProtKB-SubCell"/>
</dbReference>
<dbReference type="VEuPathDB" id="FungiDB:RhiirFUN_000497"/>
<dbReference type="GO" id="GO:0032541">
    <property type="term" value="C:cortical endoplasmic reticulum"/>
    <property type="evidence" value="ECO:0007669"/>
    <property type="project" value="TreeGrafter"/>
</dbReference>
<dbReference type="VEuPathDB" id="FungiDB:RhiirA1_520170"/>
<keyword evidence="3 10" id="KW-0813">Transport</keyword>
<comment type="subcellular location">
    <subcellularLocation>
        <location evidence="1 10">Endoplasmic reticulum membrane</location>
        <topology evidence="1 10">Multi-pass membrane protein</topology>
    </subcellularLocation>
    <subcellularLocation>
        <location evidence="10">Golgi apparatus membrane</location>
        <topology evidence="10">Multi-pass membrane protein</topology>
    </subcellularLocation>
</comment>
<evidence type="ECO:0000256" key="4">
    <source>
        <dbReference type="ARBA" id="ARBA00022692"/>
    </source>
</evidence>
<dbReference type="InterPro" id="IPR007290">
    <property type="entry name" value="Arv1"/>
</dbReference>
<evidence type="ECO:0000256" key="2">
    <source>
        <dbReference type="ARBA" id="ARBA00009187"/>
    </source>
</evidence>
<dbReference type="Proteomes" id="UP000684084">
    <property type="component" value="Unassembled WGS sequence"/>
</dbReference>
<comment type="function">
    <text evidence="10">Mediator of sterol homeostasis involved in sterol uptake, trafficking and distribution into membranes.</text>
</comment>
<feature type="transmembrane region" description="Helical" evidence="10">
    <location>
        <begin position="215"/>
        <end position="236"/>
    </location>
</feature>
<evidence type="ECO:0000313" key="12">
    <source>
        <dbReference type="EMBL" id="PKK77199.1"/>
    </source>
</evidence>
<keyword evidence="4 10" id="KW-0812">Transmembrane</keyword>
<dbReference type="GO" id="GO:0006665">
    <property type="term" value="P:sphingolipid metabolic process"/>
    <property type="evidence" value="ECO:0007669"/>
    <property type="project" value="UniProtKB-UniRule"/>
</dbReference>
<dbReference type="GO" id="GO:0016125">
    <property type="term" value="P:sterol metabolic process"/>
    <property type="evidence" value="ECO:0007669"/>
    <property type="project" value="UniProtKB-UniRule"/>
</dbReference>
<dbReference type="EMBL" id="CAGKOT010000067">
    <property type="protein sequence ID" value="CAB5389978.1"/>
    <property type="molecule type" value="Genomic_DNA"/>
</dbReference>
<feature type="transmembrane region" description="Helical" evidence="10">
    <location>
        <begin position="187"/>
        <end position="208"/>
    </location>
</feature>
<evidence type="ECO:0000256" key="1">
    <source>
        <dbReference type="ARBA" id="ARBA00004477"/>
    </source>
</evidence>
<name>A0A2N1NTJ4_9GLOM</name>
<comment type="similarity">
    <text evidence="2 10">Belongs to the ARV1 family.</text>
</comment>
<evidence type="ECO:0000313" key="11">
    <source>
        <dbReference type="EMBL" id="CAB5389978.1"/>
    </source>
</evidence>
<evidence type="ECO:0000256" key="3">
    <source>
        <dbReference type="ARBA" id="ARBA00022448"/>
    </source>
</evidence>
<keyword evidence="6 10" id="KW-1133">Transmembrane helix</keyword>
<proteinExistence type="inferred from homology"/>
<dbReference type="PANTHER" id="PTHR14467">
    <property type="entry name" value="ARV1"/>
    <property type="match status" value="1"/>
</dbReference>
<keyword evidence="7 10" id="KW-0445">Lipid transport</keyword>
<evidence type="ECO:0000256" key="9">
    <source>
        <dbReference type="ARBA" id="ARBA00023136"/>
    </source>
</evidence>
<evidence type="ECO:0000313" key="13">
    <source>
        <dbReference type="Proteomes" id="UP000233469"/>
    </source>
</evidence>
<accession>A0A2N1NTJ4</accession>
<dbReference type="VEuPathDB" id="FungiDB:FUN_020667"/>
<organism evidence="12 13">
    <name type="scientific">Rhizophagus irregularis</name>
    <dbReference type="NCBI Taxonomy" id="588596"/>
    <lineage>
        <taxon>Eukaryota</taxon>
        <taxon>Fungi</taxon>
        <taxon>Fungi incertae sedis</taxon>
        <taxon>Mucoromycota</taxon>
        <taxon>Glomeromycotina</taxon>
        <taxon>Glomeromycetes</taxon>
        <taxon>Glomerales</taxon>
        <taxon>Glomeraceae</taxon>
        <taxon>Rhizophagus</taxon>
    </lineage>
</organism>
<sequence length="248" mass="28947">MICHMPNMPTCVECGAPVTNLYTEYSKGNIRLTPCEKCKKFADKYVEHDFVIIFIDMLLHKPQVYRHLLFNRLEYRDHGIDPNVFKLGILLILFDVYIKWFRLEKYYTASNIPFIEQPVFLQYLYILFLCVIEFVVFQFGVRLAVSFYIGDKYAIIKYNYIAIALIISSFGKILLILMVIWDYNGLEYSWLINIVVLTSNVEALAVFLNVGYFKTLLILIFGLGLKVLAQIFFIQITNNPLLLTLLSI</sequence>
<reference evidence="11" key="3">
    <citation type="submission" date="2020-05" db="EMBL/GenBank/DDBJ databases">
        <authorList>
            <person name="Rincon C."/>
            <person name="Sanders R I."/>
            <person name="Robbins C."/>
            <person name="Chaturvedi A."/>
        </authorList>
    </citation>
    <scope>NUCLEOTIDE SEQUENCE</scope>
    <source>
        <strain evidence="11">CHB12</strain>
    </source>
</reference>
<keyword evidence="8 10" id="KW-0443">Lipid metabolism</keyword>